<name>A0AAF0J7C7_9BASI</name>
<evidence type="ECO:0000313" key="1">
    <source>
        <dbReference type="EMBL" id="WFD36118.1"/>
    </source>
</evidence>
<sequence length="123" mass="13775">MLHKQEKDKHGHWEHLSLQPLVCRVSVLESGGDTQMWLTVEWATDPDHTAKTVTLERIDLSAYAWQSRGGSSIVPQLDLKAVYSETRVAFRVRSSDGFHRFQIQLASQAEATALISAIKVCGN</sequence>
<protein>
    <submittedName>
        <fullName evidence="1">Uncharacterized protein</fullName>
    </submittedName>
</protein>
<dbReference type="EMBL" id="CP119880">
    <property type="protein sequence ID" value="WFD36118.1"/>
    <property type="molecule type" value="Genomic_DNA"/>
</dbReference>
<dbReference type="AlphaFoldDB" id="A0AAF0J7C7"/>
<keyword evidence="2" id="KW-1185">Reference proteome</keyword>
<proteinExistence type="predicted"/>
<evidence type="ECO:0000313" key="2">
    <source>
        <dbReference type="Proteomes" id="UP001219933"/>
    </source>
</evidence>
<reference evidence="1" key="1">
    <citation type="submission" date="2023-03" db="EMBL/GenBank/DDBJ databases">
        <title>Mating type loci evolution in Malassezia.</title>
        <authorList>
            <person name="Coelho M.A."/>
        </authorList>
    </citation>
    <scope>NUCLEOTIDE SEQUENCE</scope>
    <source>
        <strain evidence="1">CBS 11721</strain>
    </source>
</reference>
<organism evidence="1 2">
    <name type="scientific">Malassezia cuniculi</name>
    <dbReference type="NCBI Taxonomy" id="948313"/>
    <lineage>
        <taxon>Eukaryota</taxon>
        <taxon>Fungi</taxon>
        <taxon>Dikarya</taxon>
        <taxon>Basidiomycota</taxon>
        <taxon>Ustilaginomycotina</taxon>
        <taxon>Malasseziomycetes</taxon>
        <taxon>Malasseziales</taxon>
        <taxon>Malasseziaceae</taxon>
        <taxon>Malassezia</taxon>
    </lineage>
</organism>
<accession>A0AAF0J7C7</accession>
<gene>
    <name evidence="1" type="ORF">MCUN1_002989</name>
</gene>
<dbReference type="Proteomes" id="UP001219933">
    <property type="component" value="Chromosome 4"/>
</dbReference>